<evidence type="ECO:0000313" key="2">
    <source>
        <dbReference type="EMBL" id="TKT85468.1"/>
    </source>
</evidence>
<dbReference type="InterPro" id="IPR005094">
    <property type="entry name" value="Endonuclease_MobA/VirD2"/>
</dbReference>
<dbReference type="OrthoDB" id="915634at2"/>
<sequence>MVAVIHQGSSLREAVNYNERKVERQVAVLLDAGYYPKDPEDLTFKQRLARLENRAKLNQRVKVNHFHVSLNFAPGEHIAKEDLKQIAALYLDKIGFANQPYLLYEHNDSGHPHLHVVSTTIRADGSSINLHNIGRNQSSKARREIENQFGLIKADGRKGQSFELKPVNLQKVEYGKSDTKRAISNVLSSVLESYRYTSLPELNAVLKQYNIMADGGMEDSRIYRNQGLVYYALDANGNRAGASIKASDFHFRPTLKFLQNQFAAGETDRLKHRAKLKNSIDLILVRGQGQSLEDLMLSLEKEGVKVVLRKSPTGLVYGITYVDHRTKCVFNGSVLGKEYSAKGILDRIGQKNTALQTTAKKLDKKQSSEASDIKLQESVGSFASFDFNANPESNKSSDPLLEDLFTPLSDDSLTPWQLRKSRRKKRKKNISQ</sequence>
<name>A0A4U6CRH4_9BACT</name>
<dbReference type="Proteomes" id="UP000304900">
    <property type="component" value="Unassembled WGS sequence"/>
</dbReference>
<gene>
    <name evidence="2" type="ORF">FDK13_33670</name>
</gene>
<dbReference type="EMBL" id="SZVO01000030">
    <property type="protein sequence ID" value="TKT85468.1"/>
    <property type="molecule type" value="Genomic_DNA"/>
</dbReference>
<organism evidence="2 3">
    <name type="scientific">Dyadobacter frigoris</name>
    <dbReference type="NCBI Taxonomy" id="2576211"/>
    <lineage>
        <taxon>Bacteria</taxon>
        <taxon>Pseudomonadati</taxon>
        <taxon>Bacteroidota</taxon>
        <taxon>Cytophagia</taxon>
        <taxon>Cytophagales</taxon>
        <taxon>Spirosomataceae</taxon>
        <taxon>Dyadobacter</taxon>
    </lineage>
</organism>
<protein>
    <submittedName>
        <fullName evidence="2">Relaxase</fullName>
    </submittedName>
</protein>
<evidence type="ECO:0000313" key="3">
    <source>
        <dbReference type="Proteomes" id="UP000304900"/>
    </source>
</evidence>
<evidence type="ECO:0000259" key="1">
    <source>
        <dbReference type="Pfam" id="PF03432"/>
    </source>
</evidence>
<proteinExistence type="predicted"/>
<feature type="domain" description="MobA/VirD2-like nuclease" evidence="1">
    <location>
        <begin position="17"/>
        <end position="151"/>
    </location>
</feature>
<dbReference type="RefSeq" id="WP_137344411.1">
    <property type="nucleotide sequence ID" value="NZ_BSQH01000020.1"/>
</dbReference>
<dbReference type="Pfam" id="PF03432">
    <property type="entry name" value="Relaxase"/>
    <property type="match status" value="1"/>
</dbReference>
<keyword evidence="3" id="KW-1185">Reference proteome</keyword>
<accession>A0A4U6CRH4</accession>
<dbReference type="AlphaFoldDB" id="A0A4U6CRH4"/>
<comment type="caution">
    <text evidence="2">The sequence shown here is derived from an EMBL/GenBank/DDBJ whole genome shotgun (WGS) entry which is preliminary data.</text>
</comment>
<reference evidence="2 3" key="1">
    <citation type="submission" date="2019-05" db="EMBL/GenBank/DDBJ databases">
        <title>Dyadobacter AR-3-8 sp. nov., isolated from arctic soil.</title>
        <authorList>
            <person name="Chaudhary D.K."/>
        </authorList>
    </citation>
    <scope>NUCLEOTIDE SEQUENCE [LARGE SCALE GENOMIC DNA]</scope>
    <source>
        <strain evidence="2 3">AR-3-8</strain>
    </source>
</reference>